<organism evidence="1 2">
    <name type="scientific">Aminobacter aganoensis</name>
    <dbReference type="NCBI Taxonomy" id="83264"/>
    <lineage>
        <taxon>Bacteria</taxon>
        <taxon>Pseudomonadati</taxon>
        <taxon>Pseudomonadota</taxon>
        <taxon>Alphaproteobacteria</taxon>
        <taxon>Hyphomicrobiales</taxon>
        <taxon>Phyllobacteriaceae</taxon>
        <taxon>Aminobacter</taxon>
    </lineage>
</organism>
<name>A0A7X0FDC7_9HYPH</name>
<gene>
    <name evidence="1" type="ORF">GGR00_005471</name>
</gene>
<proteinExistence type="predicted"/>
<comment type="caution">
    <text evidence="1">The sequence shown here is derived from an EMBL/GenBank/DDBJ whole genome shotgun (WGS) entry which is preliminary data.</text>
</comment>
<evidence type="ECO:0000313" key="2">
    <source>
        <dbReference type="Proteomes" id="UP000536262"/>
    </source>
</evidence>
<dbReference type="Proteomes" id="UP000536262">
    <property type="component" value="Unassembled WGS sequence"/>
</dbReference>
<sequence length="194" mass="21111">MNDTNSTSPNALANSQDARASFQEVLASPAGIDALGRVEVDVDGADAFVGEIAALVHDPHATDEFIISSLDEKVDKMEGAVQALRHIRDAYIDARGVPNLMLETARALHRAESRDLRDTLKRYLDLTRMSDRKMTGELVEALTAIGMPRTFHGRVINTYPLAAVSSRDWIKGMLHDLSGRNTIPADLGRSACAV</sequence>
<dbReference type="AlphaFoldDB" id="A0A7X0FDC7"/>
<evidence type="ECO:0000313" key="1">
    <source>
        <dbReference type="EMBL" id="MBB6357648.1"/>
    </source>
</evidence>
<accession>A0A7X0FDC7</accession>
<keyword evidence="2" id="KW-1185">Reference proteome</keyword>
<dbReference type="RefSeq" id="WP_184702468.1">
    <property type="nucleotide sequence ID" value="NZ_BAABEG010000001.1"/>
</dbReference>
<reference evidence="1 2" key="1">
    <citation type="submission" date="2020-08" db="EMBL/GenBank/DDBJ databases">
        <title>Genomic Encyclopedia of Type Strains, Phase IV (KMG-IV): sequencing the most valuable type-strain genomes for metagenomic binning, comparative biology and taxonomic classification.</title>
        <authorList>
            <person name="Goeker M."/>
        </authorList>
    </citation>
    <scope>NUCLEOTIDE SEQUENCE [LARGE SCALE GENOMIC DNA]</scope>
    <source>
        <strain evidence="1 2">DSM 7051</strain>
    </source>
</reference>
<protein>
    <submittedName>
        <fullName evidence="1">Uncharacterized protein</fullName>
    </submittedName>
</protein>
<dbReference type="EMBL" id="JACHOU010000028">
    <property type="protein sequence ID" value="MBB6357648.1"/>
    <property type="molecule type" value="Genomic_DNA"/>
</dbReference>